<dbReference type="InterPro" id="IPR049326">
    <property type="entry name" value="Rhodopsin_dom_fungi"/>
</dbReference>
<feature type="transmembrane region" description="Helical" evidence="7">
    <location>
        <begin position="110"/>
        <end position="127"/>
    </location>
</feature>
<evidence type="ECO:0000313" key="10">
    <source>
        <dbReference type="Proteomes" id="UP001590950"/>
    </source>
</evidence>
<comment type="subcellular location">
    <subcellularLocation>
        <location evidence="1">Membrane</location>
        <topology evidence="1">Multi-pass membrane protein</topology>
    </subcellularLocation>
</comment>
<accession>A0ABR4A7Y7</accession>
<dbReference type="PANTHER" id="PTHR33048:SF146">
    <property type="entry name" value="INTEGRAL MEMBRANE PROTEIN"/>
    <property type="match status" value="1"/>
</dbReference>
<protein>
    <recommendedName>
        <fullName evidence="8">Rhodopsin domain-containing protein</fullName>
    </recommendedName>
</protein>
<feature type="transmembrane region" description="Helical" evidence="7">
    <location>
        <begin position="58"/>
        <end position="79"/>
    </location>
</feature>
<feature type="region of interest" description="Disordered" evidence="6">
    <location>
        <begin position="297"/>
        <end position="324"/>
    </location>
</feature>
<evidence type="ECO:0000256" key="6">
    <source>
        <dbReference type="SAM" id="MobiDB-lite"/>
    </source>
</evidence>
<gene>
    <name evidence="9" type="ORF">N7G274_005102</name>
</gene>
<organism evidence="9 10">
    <name type="scientific">Stereocaulon virgatum</name>
    <dbReference type="NCBI Taxonomy" id="373712"/>
    <lineage>
        <taxon>Eukaryota</taxon>
        <taxon>Fungi</taxon>
        <taxon>Dikarya</taxon>
        <taxon>Ascomycota</taxon>
        <taxon>Pezizomycotina</taxon>
        <taxon>Lecanoromycetes</taxon>
        <taxon>OSLEUM clade</taxon>
        <taxon>Lecanoromycetidae</taxon>
        <taxon>Lecanorales</taxon>
        <taxon>Lecanorineae</taxon>
        <taxon>Stereocaulaceae</taxon>
        <taxon>Stereocaulon</taxon>
    </lineage>
</organism>
<keyword evidence="4 7" id="KW-0472">Membrane</keyword>
<evidence type="ECO:0000256" key="2">
    <source>
        <dbReference type="ARBA" id="ARBA00022692"/>
    </source>
</evidence>
<evidence type="ECO:0000313" key="9">
    <source>
        <dbReference type="EMBL" id="KAL2041915.1"/>
    </source>
</evidence>
<evidence type="ECO:0000256" key="3">
    <source>
        <dbReference type="ARBA" id="ARBA00022989"/>
    </source>
</evidence>
<reference evidence="9 10" key="1">
    <citation type="submission" date="2024-09" db="EMBL/GenBank/DDBJ databases">
        <title>Rethinking Asexuality: The Enigmatic Case of Functional Sexual Genes in Lepraria (Stereocaulaceae).</title>
        <authorList>
            <person name="Doellman M."/>
            <person name="Sun Y."/>
            <person name="Barcenas-Pena A."/>
            <person name="Lumbsch H.T."/>
            <person name="Grewe F."/>
        </authorList>
    </citation>
    <scope>NUCLEOTIDE SEQUENCE [LARGE SCALE GENOMIC DNA]</scope>
    <source>
        <strain evidence="9 10">Mercado 3170</strain>
    </source>
</reference>
<feature type="compositionally biased region" description="Basic and acidic residues" evidence="6">
    <location>
        <begin position="371"/>
        <end position="387"/>
    </location>
</feature>
<feature type="transmembrane region" description="Helical" evidence="7">
    <location>
        <begin position="189"/>
        <end position="210"/>
    </location>
</feature>
<keyword evidence="2 7" id="KW-0812">Transmembrane</keyword>
<keyword evidence="3 7" id="KW-1133">Transmembrane helix</keyword>
<evidence type="ECO:0000256" key="5">
    <source>
        <dbReference type="ARBA" id="ARBA00038359"/>
    </source>
</evidence>
<feature type="transmembrane region" description="Helical" evidence="7">
    <location>
        <begin position="222"/>
        <end position="242"/>
    </location>
</feature>
<evidence type="ECO:0000256" key="7">
    <source>
        <dbReference type="SAM" id="Phobius"/>
    </source>
</evidence>
<evidence type="ECO:0000256" key="1">
    <source>
        <dbReference type="ARBA" id="ARBA00004141"/>
    </source>
</evidence>
<comment type="similarity">
    <text evidence="5">Belongs to the SAT4 family.</text>
</comment>
<dbReference type="EMBL" id="JBEFKJ010000015">
    <property type="protein sequence ID" value="KAL2041915.1"/>
    <property type="molecule type" value="Genomic_DNA"/>
</dbReference>
<feature type="region of interest" description="Disordered" evidence="6">
    <location>
        <begin position="357"/>
        <end position="387"/>
    </location>
</feature>
<feature type="transmembrane region" description="Helical" evidence="7">
    <location>
        <begin position="139"/>
        <end position="159"/>
    </location>
</feature>
<name>A0ABR4A7Y7_9LECA</name>
<feature type="compositionally biased region" description="Low complexity" evidence="6">
    <location>
        <begin position="298"/>
        <end position="307"/>
    </location>
</feature>
<keyword evidence="10" id="KW-1185">Reference proteome</keyword>
<dbReference type="Proteomes" id="UP001590950">
    <property type="component" value="Unassembled WGS sequence"/>
</dbReference>
<feature type="domain" description="Rhodopsin" evidence="8">
    <location>
        <begin position="42"/>
        <end position="288"/>
    </location>
</feature>
<dbReference type="Pfam" id="PF20684">
    <property type="entry name" value="Fung_rhodopsin"/>
    <property type="match status" value="1"/>
</dbReference>
<dbReference type="InterPro" id="IPR052337">
    <property type="entry name" value="SAT4-like"/>
</dbReference>
<dbReference type="PANTHER" id="PTHR33048">
    <property type="entry name" value="PTH11-LIKE INTEGRAL MEMBRANE PROTEIN (AFU_ORTHOLOGUE AFUA_5G11245)"/>
    <property type="match status" value="1"/>
</dbReference>
<comment type="caution">
    <text evidence="9">The sequence shown here is derived from an EMBL/GenBank/DDBJ whole genome shotgun (WGS) entry which is preliminary data.</text>
</comment>
<feature type="transmembrane region" description="Helical" evidence="7">
    <location>
        <begin position="262"/>
        <end position="286"/>
    </location>
</feature>
<evidence type="ECO:0000259" key="8">
    <source>
        <dbReference type="Pfam" id="PF20684"/>
    </source>
</evidence>
<feature type="transmembrane region" description="Helical" evidence="7">
    <location>
        <begin position="20"/>
        <end position="46"/>
    </location>
</feature>
<sequence>MASPAAPPVIPPQPIDADRYGNIAFIIIEAVLVAIAVALVFARLYVRQFMLGSIGLDELFIVVALIFSISTLVVTGIMVQQRVASVANGPPLYVPEIVVGLKWQSISQPLSIISATFTRISICFFLLRIFRTDRNWRWGLFGIAAFSALTGIATAIVTVTQCQPVKRLWYPLTPGTCWRPETIVAIGDFQGAVAVSVDWILASLPIVFMWNLQMSKRVKGGILILMGMGYFTGVCTIIKTVLLRNVVRNDGDGSVTWGLVNLGIWVMLEVNIGIIAASIPTLRPIFSKAIREGRKSGRSSSRYFGRSNQNRYKRKTSGDSASRQLDDKLGLDQVELESVQATASTPRRDSHDKKEIIVASAFPPNDNSYENARRKMEPSSKRLNDGGFYEHEEEVFERV</sequence>
<proteinExistence type="inferred from homology"/>
<evidence type="ECO:0000256" key="4">
    <source>
        <dbReference type="ARBA" id="ARBA00023136"/>
    </source>
</evidence>